<dbReference type="Gene3D" id="3.40.50.720">
    <property type="entry name" value="NAD(P)-binding Rossmann-like Domain"/>
    <property type="match status" value="1"/>
</dbReference>
<dbReference type="EMBL" id="CP002985">
    <property type="protein sequence ID" value="AEM48449.1"/>
    <property type="molecule type" value="Genomic_DNA"/>
</dbReference>
<dbReference type="InterPro" id="IPR057326">
    <property type="entry name" value="KR_dom"/>
</dbReference>
<dbReference type="SMART" id="SM00822">
    <property type="entry name" value="PKS_KR"/>
    <property type="match status" value="1"/>
</dbReference>
<dbReference type="SUPFAM" id="SSF51735">
    <property type="entry name" value="NAD(P)-binding Rossmann-fold domains"/>
    <property type="match status" value="1"/>
</dbReference>
<accession>G0JP34</accession>
<keyword evidence="2" id="KW-0560">Oxidoreductase</keyword>
<dbReference type="InterPro" id="IPR036291">
    <property type="entry name" value="NAD(P)-bd_dom_sf"/>
</dbReference>
<sequence length="254" mass="27008">MQITYDFTGKVALVTGGSSGLGKSIATGLIKAGAKVIIIGRDSDKVMRTKNELASITNSELVMGLSVDVTNEREVSDLMDLIHDKYGRLDILINSAGVYRLAPAEHMSLSEWNDIISINLTGTFLCCKEAAKYMIQNGGGKIVNVSSISAFCGFPGEAAYSPAKAGVSALTKVLAVEWIRNGINVNCIGPCDFDTPMMDEVRGTVAHNEFLKTFPIGRMGQPDEIVGAALFLSSDASNMIVGHTLMVDGGYCSV</sequence>
<dbReference type="AlphaFoldDB" id="G0JP34"/>
<dbReference type="GO" id="GO:0016616">
    <property type="term" value="F:oxidoreductase activity, acting on the CH-OH group of donors, NAD or NADP as acceptor"/>
    <property type="evidence" value="ECO:0007669"/>
    <property type="project" value="TreeGrafter"/>
</dbReference>
<protein>
    <submittedName>
        <fullName evidence="4">Short-chain dehydrogenase/reductase SDR</fullName>
    </submittedName>
</protein>
<feature type="domain" description="Ketoreductase" evidence="3">
    <location>
        <begin position="10"/>
        <end position="191"/>
    </location>
</feature>
<name>G0JP34_9PROT</name>
<evidence type="ECO:0000256" key="1">
    <source>
        <dbReference type="ARBA" id="ARBA00006484"/>
    </source>
</evidence>
<comment type="similarity">
    <text evidence="1">Belongs to the short-chain dehydrogenases/reductases (SDR) family.</text>
</comment>
<dbReference type="PRINTS" id="PR00081">
    <property type="entry name" value="GDHRDH"/>
</dbReference>
<dbReference type="Proteomes" id="UP000009220">
    <property type="component" value="Chromosome"/>
</dbReference>
<dbReference type="PANTHER" id="PTHR42760:SF115">
    <property type="entry name" value="3-OXOACYL-[ACYL-CARRIER-PROTEIN] REDUCTASE FABG"/>
    <property type="match status" value="1"/>
</dbReference>
<dbReference type="RefSeq" id="WP_014029700.1">
    <property type="nucleotide sequence ID" value="NC_015942.1"/>
</dbReference>
<dbReference type="STRING" id="743299.Acife_2346"/>
<gene>
    <name evidence="4" type="ORF">Acife_2346</name>
</gene>
<organism evidence="4 5">
    <name type="scientific">Acidithiobacillus ferrivorans SS3</name>
    <dbReference type="NCBI Taxonomy" id="743299"/>
    <lineage>
        <taxon>Bacteria</taxon>
        <taxon>Pseudomonadati</taxon>
        <taxon>Pseudomonadota</taxon>
        <taxon>Acidithiobacillia</taxon>
        <taxon>Acidithiobacillales</taxon>
        <taxon>Acidithiobacillaceae</taxon>
        <taxon>Acidithiobacillus</taxon>
    </lineage>
</organism>
<dbReference type="PRINTS" id="PR00080">
    <property type="entry name" value="SDRFAMILY"/>
</dbReference>
<dbReference type="KEGG" id="afi:Acife_2346"/>
<dbReference type="Pfam" id="PF13561">
    <property type="entry name" value="adh_short_C2"/>
    <property type="match status" value="1"/>
</dbReference>
<proteinExistence type="inferred from homology"/>
<dbReference type="PANTHER" id="PTHR42760">
    <property type="entry name" value="SHORT-CHAIN DEHYDROGENASES/REDUCTASES FAMILY MEMBER"/>
    <property type="match status" value="1"/>
</dbReference>
<reference evidence="4 5" key="1">
    <citation type="journal article" date="2011" name="J. Bacteriol.">
        <title>Draft genome of the psychrotolerant acidophile Acidithiobacillus ferrivorans SS3.</title>
        <authorList>
            <person name="Liljeqvist M."/>
            <person name="Valdes J."/>
            <person name="Holmes D.S."/>
            <person name="Dopson M."/>
        </authorList>
    </citation>
    <scope>NUCLEOTIDE SEQUENCE [LARGE SCALE GENOMIC DNA]</scope>
    <source>
        <strain evidence="4 5">SS3</strain>
    </source>
</reference>
<evidence type="ECO:0000313" key="4">
    <source>
        <dbReference type="EMBL" id="AEM48449.1"/>
    </source>
</evidence>
<dbReference type="HOGENOM" id="CLU_010194_1_1_6"/>
<evidence type="ECO:0000256" key="2">
    <source>
        <dbReference type="ARBA" id="ARBA00023002"/>
    </source>
</evidence>
<dbReference type="InterPro" id="IPR002347">
    <property type="entry name" value="SDR_fam"/>
</dbReference>
<dbReference type="FunFam" id="3.40.50.720:FF:000084">
    <property type="entry name" value="Short-chain dehydrogenase reductase"/>
    <property type="match status" value="1"/>
</dbReference>
<evidence type="ECO:0000313" key="5">
    <source>
        <dbReference type="Proteomes" id="UP000009220"/>
    </source>
</evidence>
<evidence type="ECO:0000259" key="3">
    <source>
        <dbReference type="SMART" id="SM00822"/>
    </source>
</evidence>
<dbReference type="eggNOG" id="COG1028">
    <property type="taxonomic scope" value="Bacteria"/>
</dbReference>